<dbReference type="Pfam" id="PF01943">
    <property type="entry name" value="Polysacc_synt"/>
    <property type="match status" value="1"/>
</dbReference>
<gene>
    <name evidence="7" type="ORF">HNI00_04900</name>
</gene>
<evidence type="ECO:0000256" key="3">
    <source>
        <dbReference type="ARBA" id="ARBA00022692"/>
    </source>
</evidence>
<keyword evidence="5 6" id="KW-0472">Membrane</keyword>
<organism evidence="7">
    <name type="scientific">Thermoleptolyngbya oregonensis NK1-22</name>
    <dbReference type="NCBI Taxonomy" id="2547457"/>
    <lineage>
        <taxon>Bacteria</taxon>
        <taxon>Bacillati</taxon>
        <taxon>Cyanobacteriota</taxon>
        <taxon>Cyanophyceae</taxon>
        <taxon>Oculatellales</taxon>
        <taxon>Oculatellaceae</taxon>
        <taxon>Thermoleptolyngbya</taxon>
    </lineage>
</organism>
<feature type="transmembrane region" description="Helical" evidence="6">
    <location>
        <begin position="264"/>
        <end position="287"/>
    </location>
</feature>
<name>A0AA97B9H2_9CYAN</name>
<feature type="transmembrane region" description="Helical" evidence="6">
    <location>
        <begin position="91"/>
        <end position="113"/>
    </location>
</feature>
<feature type="transmembrane region" description="Helical" evidence="6">
    <location>
        <begin position="55"/>
        <end position="79"/>
    </location>
</feature>
<feature type="transmembrane region" description="Helical" evidence="6">
    <location>
        <begin position="159"/>
        <end position="179"/>
    </location>
</feature>
<comment type="subcellular location">
    <subcellularLocation>
        <location evidence="1">Cell membrane</location>
        <topology evidence="1">Multi-pass membrane protein</topology>
    </subcellularLocation>
</comment>
<evidence type="ECO:0000256" key="4">
    <source>
        <dbReference type="ARBA" id="ARBA00022989"/>
    </source>
</evidence>
<feature type="transmembrane region" description="Helical" evidence="6">
    <location>
        <begin position="399"/>
        <end position="420"/>
    </location>
</feature>
<accession>A0AA97B9H2</accession>
<keyword evidence="4 6" id="KW-1133">Transmembrane helix</keyword>
<dbReference type="PANTHER" id="PTHR30250">
    <property type="entry name" value="PST FAMILY PREDICTED COLANIC ACID TRANSPORTER"/>
    <property type="match status" value="1"/>
</dbReference>
<dbReference type="AlphaFoldDB" id="A0AA97B9H2"/>
<dbReference type="EMBL" id="CP053540">
    <property type="protein sequence ID" value="WOB42565.1"/>
    <property type="molecule type" value="Genomic_DNA"/>
</dbReference>
<feature type="transmembrane region" description="Helical" evidence="6">
    <location>
        <begin position="308"/>
        <end position="331"/>
    </location>
</feature>
<evidence type="ECO:0000256" key="1">
    <source>
        <dbReference type="ARBA" id="ARBA00004651"/>
    </source>
</evidence>
<evidence type="ECO:0000256" key="2">
    <source>
        <dbReference type="ARBA" id="ARBA00022475"/>
    </source>
</evidence>
<dbReference type="PANTHER" id="PTHR30250:SF11">
    <property type="entry name" value="O-ANTIGEN TRANSPORTER-RELATED"/>
    <property type="match status" value="1"/>
</dbReference>
<dbReference type="KEGG" id="tog:HNI00_04900"/>
<proteinExistence type="predicted"/>
<feature type="transmembrane region" description="Helical" evidence="6">
    <location>
        <begin position="119"/>
        <end position="138"/>
    </location>
</feature>
<evidence type="ECO:0000256" key="6">
    <source>
        <dbReference type="SAM" id="Phobius"/>
    </source>
</evidence>
<evidence type="ECO:0000313" key="7">
    <source>
        <dbReference type="EMBL" id="WOB42565.1"/>
    </source>
</evidence>
<reference evidence="7" key="1">
    <citation type="submission" date="2020-05" db="EMBL/GenBank/DDBJ databases">
        <authorList>
            <person name="Zhu T."/>
            <person name="Keshari N."/>
            <person name="Lu X."/>
        </authorList>
    </citation>
    <scope>NUCLEOTIDE SEQUENCE</scope>
    <source>
        <strain evidence="7">NK1-22</strain>
    </source>
</reference>
<dbReference type="RefSeq" id="WP_316791185.1">
    <property type="nucleotide sequence ID" value="NZ_CP053540.1"/>
</dbReference>
<dbReference type="InterPro" id="IPR050833">
    <property type="entry name" value="Poly_Biosynth_Transport"/>
</dbReference>
<dbReference type="GO" id="GO:0005886">
    <property type="term" value="C:plasma membrane"/>
    <property type="evidence" value="ECO:0007669"/>
    <property type="project" value="UniProtKB-SubCell"/>
</dbReference>
<dbReference type="InterPro" id="IPR002797">
    <property type="entry name" value="Polysacc_synth"/>
</dbReference>
<feature type="transmembrane region" description="Helical" evidence="6">
    <location>
        <begin position="185"/>
        <end position="207"/>
    </location>
</feature>
<keyword evidence="2" id="KW-1003">Cell membrane</keyword>
<keyword evidence="3 6" id="KW-0812">Transmembrane</keyword>
<protein>
    <submittedName>
        <fullName evidence="7">Oligosaccharide flippase family protein</fullName>
    </submittedName>
</protein>
<sequence>MGTLNSVRSRLSKSLQSPVIRGTLWKIAARISSLFLQSAYFLIIARSLGTEQYGLFVGVMALVKITVPFSTWGSTHILVKHVSRDRSLLQAYFGNALWITLALGSTLIVALLILNQFVLPAHFPWVLLLSIGLAELIFARFHDAALKAFLSTDLFGLDAHLNILLSISGLGAASCLLLLNQSATAIVWGLLYLASRLVTALIGIWLVSRHLGRPKPQLGLMKSEIRDGFYFSVDLSSQTIYNDIDKTMLASMSTLSATGIYGAAYRIIEVGLIPVGALLGACYAQFFRSGAKGIAGSLSFARKIVPTAAAYGAIASLGLWLCAPLVPLVLGESYIDAVSALRWLSPLIFLKSVQFFAADTLTGAGLQGWRSSLQAGIAIFNSLLNLWLIPMYSWQGATFSTLISDSLLAIILWVLIYIFYRKQIRSRSG</sequence>
<evidence type="ECO:0000256" key="5">
    <source>
        <dbReference type="ARBA" id="ARBA00023136"/>
    </source>
</evidence>